<protein>
    <submittedName>
        <fullName evidence="2">Uncharacterized protein</fullName>
    </submittedName>
</protein>
<dbReference type="Proteomes" id="UP000199400">
    <property type="component" value="Unassembled WGS sequence"/>
</dbReference>
<dbReference type="AlphaFoldDB" id="A0A1I2HLJ7"/>
<feature type="region of interest" description="Disordered" evidence="1">
    <location>
        <begin position="88"/>
        <end position="115"/>
    </location>
</feature>
<sequence length="115" mass="12450">MRVVTGWRIALALLIAVSTALLFATGARMRILEGASEEVCSAGQHDVPVVSRQQDSFDRSARRHETDPVLPPRSDDDAIVMSDAFSAWPLPAPSAAPRTRVRTTQQARGPPTGRC</sequence>
<feature type="compositionally biased region" description="Basic and acidic residues" evidence="1">
    <location>
        <begin position="55"/>
        <end position="67"/>
    </location>
</feature>
<feature type="region of interest" description="Disordered" evidence="1">
    <location>
        <begin position="50"/>
        <end position="76"/>
    </location>
</feature>
<reference evidence="3" key="1">
    <citation type="submission" date="2016-10" db="EMBL/GenBank/DDBJ databases">
        <authorList>
            <person name="Varghese N."/>
            <person name="Submissions S."/>
        </authorList>
    </citation>
    <scope>NUCLEOTIDE SEQUENCE [LARGE SCALE GENOMIC DNA]</scope>
    <source>
        <strain evidence="3">ATCC 25963</strain>
    </source>
</reference>
<evidence type="ECO:0000313" key="2">
    <source>
        <dbReference type="EMBL" id="SFF29727.1"/>
    </source>
</evidence>
<evidence type="ECO:0000256" key="1">
    <source>
        <dbReference type="SAM" id="MobiDB-lite"/>
    </source>
</evidence>
<dbReference type="RefSeq" id="WP_096331940.1">
    <property type="nucleotide sequence ID" value="NZ_FOMX01000043.1"/>
</dbReference>
<evidence type="ECO:0000313" key="3">
    <source>
        <dbReference type="Proteomes" id="UP000199400"/>
    </source>
</evidence>
<feature type="compositionally biased region" description="Low complexity" evidence="1">
    <location>
        <begin position="88"/>
        <end position="97"/>
    </location>
</feature>
<name>A0A1I2HLJ7_9BACT</name>
<dbReference type="EMBL" id="FOMX01000043">
    <property type="protein sequence ID" value="SFF29727.1"/>
    <property type="molecule type" value="Genomic_DNA"/>
</dbReference>
<keyword evidence="3" id="KW-1185">Reference proteome</keyword>
<organism evidence="2 3">
    <name type="scientific">Nannocystis exedens</name>
    <dbReference type="NCBI Taxonomy" id="54"/>
    <lineage>
        <taxon>Bacteria</taxon>
        <taxon>Pseudomonadati</taxon>
        <taxon>Myxococcota</taxon>
        <taxon>Polyangia</taxon>
        <taxon>Nannocystales</taxon>
        <taxon>Nannocystaceae</taxon>
        <taxon>Nannocystis</taxon>
    </lineage>
</organism>
<gene>
    <name evidence="2" type="ORF">SAMN02745121_08001</name>
</gene>
<dbReference type="STRING" id="54.SAMN02745121_08001"/>
<proteinExistence type="predicted"/>
<accession>A0A1I2HLJ7</accession>